<keyword evidence="2" id="KW-1185">Reference proteome</keyword>
<protein>
    <submittedName>
        <fullName evidence="1">PIG-L family deacetylase</fullName>
    </submittedName>
</protein>
<dbReference type="EMBL" id="VZDO01000003">
    <property type="protein sequence ID" value="KAB0681427.1"/>
    <property type="molecule type" value="Genomic_DNA"/>
</dbReference>
<dbReference type="Gene3D" id="3.40.50.10320">
    <property type="entry name" value="LmbE-like"/>
    <property type="match status" value="1"/>
</dbReference>
<organism evidence="1 2">
    <name type="scientific">Plantimonas leprariae</name>
    <dbReference type="NCBI Taxonomy" id="2615207"/>
    <lineage>
        <taxon>Bacteria</taxon>
        <taxon>Pseudomonadati</taxon>
        <taxon>Pseudomonadota</taxon>
        <taxon>Alphaproteobacteria</taxon>
        <taxon>Hyphomicrobiales</taxon>
        <taxon>Aurantimonadaceae</taxon>
        <taxon>Plantimonas</taxon>
    </lineage>
</organism>
<dbReference type="InterPro" id="IPR003737">
    <property type="entry name" value="GlcNAc_PI_deacetylase-related"/>
</dbReference>
<dbReference type="AlphaFoldDB" id="A0A7V7PRQ7"/>
<accession>A0A7V7PRQ7</accession>
<dbReference type="Pfam" id="PF02585">
    <property type="entry name" value="PIG-L"/>
    <property type="match status" value="1"/>
</dbReference>
<sequence length="245" mass="26318">MTRTALALSPHLDDAAFSAGGTLVKLAAEGWRVVVATVFTATVPDPQGFALACQTDKGLGPEVDYMALRRGEDRQAMAALGAEGLFLPFPEAPHRGYDSAPALFAGVHAGDRIGDDLEAAFARLAAEHDPELLLAPQSIGGHADHILVTQALRRVAGGRPVLWWTDFPYTLRADTPKRPFAAEMEALEERVIPLDAPFLSAKRDACRAYRSQLGYQFGGADGLDKRLAENGPMERFRAQGAVPTI</sequence>
<dbReference type="RefSeq" id="WP_150968682.1">
    <property type="nucleotide sequence ID" value="NZ_VZDO01000003.1"/>
</dbReference>
<dbReference type="InterPro" id="IPR024078">
    <property type="entry name" value="LmbE-like_dom_sf"/>
</dbReference>
<dbReference type="Proteomes" id="UP000432089">
    <property type="component" value="Unassembled WGS sequence"/>
</dbReference>
<proteinExistence type="predicted"/>
<gene>
    <name evidence="1" type="ORF">F6X38_05965</name>
</gene>
<comment type="caution">
    <text evidence="1">The sequence shown here is derived from an EMBL/GenBank/DDBJ whole genome shotgun (WGS) entry which is preliminary data.</text>
</comment>
<dbReference type="SUPFAM" id="SSF102588">
    <property type="entry name" value="LmbE-like"/>
    <property type="match status" value="1"/>
</dbReference>
<evidence type="ECO:0000313" key="1">
    <source>
        <dbReference type="EMBL" id="KAB0681427.1"/>
    </source>
</evidence>
<name>A0A7V7PRQ7_9HYPH</name>
<reference evidence="1 2" key="1">
    <citation type="submission" date="2019-09" db="EMBL/GenBank/DDBJ databases">
        <title>YIM 132180 draft genome.</title>
        <authorList>
            <person name="Zhang K."/>
        </authorList>
    </citation>
    <scope>NUCLEOTIDE SEQUENCE [LARGE SCALE GENOMIC DNA]</scope>
    <source>
        <strain evidence="1 2">YIM 132180</strain>
    </source>
</reference>
<evidence type="ECO:0000313" key="2">
    <source>
        <dbReference type="Proteomes" id="UP000432089"/>
    </source>
</evidence>